<dbReference type="SUPFAM" id="SSF51294">
    <property type="entry name" value="Hedgehog/intein (Hint) domain"/>
    <property type="match status" value="1"/>
</dbReference>
<dbReference type="EMBL" id="JAYMRP010000009">
    <property type="protein sequence ID" value="MFB8773571.1"/>
    <property type="molecule type" value="Genomic_DNA"/>
</dbReference>
<dbReference type="RefSeq" id="WP_376732402.1">
    <property type="nucleotide sequence ID" value="NZ_JAYMRP010000009.1"/>
</dbReference>
<feature type="domain" description="Deoxyribonuclease NucA/NucB" evidence="1">
    <location>
        <begin position="130"/>
        <end position="221"/>
    </location>
</feature>
<dbReference type="PROSITE" id="PS50818">
    <property type="entry name" value="INTEIN_C_TER"/>
    <property type="match status" value="1"/>
</dbReference>
<protein>
    <submittedName>
        <fullName evidence="2">Polymorphic toxin-type HINT domain-containing protein</fullName>
    </submittedName>
</protein>
<dbReference type="InterPro" id="IPR030934">
    <property type="entry name" value="Intein_C"/>
</dbReference>
<evidence type="ECO:0000259" key="1">
    <source>
        <dbReference type="Pfam" id="PF14040"/>
    </source>
</evidence>
<dbReference type="Pfam" id="PF07591">
    <property type="entry name" value="PT-HINT"/>
    <property type="match status" value="1"/>
</dbReference>
<accession>A0ABV5E9P2</accession>
<reference evidence="2 3" key="1">
    <citation type="submission" date="2024-01" db="EMBL/GenBank/DDBJ databases">
        <title>Genome mining of biosynthetic gene clusters to explore secondary metabolites of Streptomyces sp.</title>
        <authorList>
            <person name="Baig A."/>
            <person name="Ajitkumar Shintre N."/>
            <person name="Kumar H."/>
            <person name="Anbarasu A."/>
            <person name="Ramaiah S."/>
        </authorList>
    </citation>
    <scope>NUCLEOTIDE SEQUENCE [LARGE SCALE GENOMIC DNA]</scope>
    <source>
        <strain evidence="2 3">A57</strain>
    </source>
</reference>
<comment type="caution">
    <text evidence="2">The sequence shown here is derived from an EMBL/GenBank/DDBJ whole genome shotgun (WGS) entry which is preliminary data.</text>
</comment>
<dbReference type="Proteomes" id="UP001585080">
    <property type="component" value="Unassembled WGS sequence"/>
</dbReference>
<name>A0ABV5E9P2_9ACTN</name>
<gene>
    <name evidence="2" type="ORF">VSS16_12645</name>
</gene>
<evidence type="ECO:0000313" key="2">
    <source>
        <dbReference type="EMBL" id="MFB8773571.1"/>
    </source>
</evidence>
<dbReference type="InterPro" id="IPR036844">
    <property type="entry name" value="Hint_dom_sf"/>
</dbReference>
<keyword evidence="3" id="KW-1185">Reference proteome</keyword>
<sequence length="225" mass="23870">MTEAAALGTTTATLTATDGHPFWVPALGEWIDATELTSGQWLRTSAGTYVQVTAVERWTAGRAAVHNLTVGDLHTYYVVAGAAPVLVHNCGTGQDAPRAFAVDSSGTAYELPVHEIDSRVHPVMAGNVMKAISEGAPAIVTKMDGYNMHRKNRNAAQRHAPRPRAFGSNATWEEYPFASTYEGGKGETLTLAPGPMNSSHGNALKSFYGASGIGDGDPFIVRVKK</sequence>
<organism evidence="2 3">
    <name type="scientific">Streptomyces broussonetiae</name>
    <dbReference type="NCBI Taxonomy" id="2686304"/>
    <lineage>
        <taxon>Bacteria</taxon>
        <taxon>Bacillati</taxon>
        <taxon>Actinomycetota</taxon>
        <taxon>Actinomycetes</taxon>
        <taxon>Kitasatosporales</taxon>
        <taxon>Streptomycetaceae</taxon>
        <taxon>Streptomyces</taxon>
    </lineage>
</organism>
<dbReference type="InterPro" id="IPR029476">
    <property type="entry name" value="DNase_NucA_NucB"/>
</dbReference>
<dbReference type="Gene3D" id="2.170.16.10">
    <property type="entry name" value="Hedgehog/Intein (Hint) domain"/>
    <property type="match status" value="1"/>
</dbReference>
<dbReference type="Pfam" id="PF14040">
    <property type="entry name" value="DNase_NucA_NucB"/>
    <property type="match status" value="1"/>
</dbReference>
<proteinExistence type="predicted"/>
<evidence type="ECO:0000313" key="3">
    <source>
        <dbReference type="Proteomes" id="UP001585080"/>
    </source>
</evidence>